<dbReference type="AlphaFoldDB" id="A0A3F3Q7X7"/>
<organism evidence="1 2">
    <name type="scientific">Aspergillus welwitschiae</name>
    <dbReference type="NCBI Taxonomy" id="1341132"/>
    <lineage>
        <taxon>Eukaryota</taxon>
        <taxon>Fungi</taxon>
        <taxon>Dikarya</taxon>
        <taxon>Ascomycota</taxon>
        <taxon>Pezizomycotina</taxon>
        <taxon>Eurotiomycetes</taxon>
        <taxon>Eurotiomycetidae</taxon>
        <taxon>Eurotiales</taxon>
        <taxon>Aspergillaceae</taxon>
        <taxon>Aspergillus</taxon>
        <taxon>Aspergillus subgen. Circumdati</taxon>
    </lineage>
</organism>
<gene>
    <name evidence="1" type="ORF">BDQ94DRAFT_140421</name>
</gene>
<accession>A0A3F3Q7X7</accession>
<dbReference type="RefSeq" id="XP_026628241.1">
    <property type="nucleotide sequence ID" value="XM_026765619.1"/>
</dbReference>
<dbReference type="EMBL" id="KZ852041">
    <property type="protein sequence ID" value="RDH35219.1"/>
    <property type="molecule type" value="Genomic_DNA"/>
</dbReference>
<proteinExistence type="predicted"/>
<protein>
    <submittedName>
        <fullName evidence="1">Uncharacterized protein</fullName>
    </submittedName>
</protein>
<dbReference type="GeneID" id="38133975"/>
<keyword evidence="2" id="KW-1185">Reference proteome</keyword>
<evidence type="ECO:0000313" key="1">
    <source>
        <dbReference type="EMBL" id="RDH35219.1"/>
    </source>
</evidence>
<name>A0A3F3Q7X7_9EURO</name>
<sequence length="65" mass="7247">MMQDLSDASTIIAIGESEKLIWRKLAVKLHGHVQVNVQLHCVCFTLGEGTEYLRMILSGAPRHNS</sequence>
<evidence type="ECO:0000313" key="2">
    <source>
        <dbReference type="Proteomes" id="UP000253729"/>
    </source>
</evidence>
<reference evidence="1 2" key="1">
    <citation type="submission" date="2018-07" db="EMBL/GenBank/DDBJ databases">
        <title>The genomes of Aspergillus section Nigri reveals drivers in fungal speciation.</title>
        <authorList>
            <consortium name="DOE Joint Genome Institute"/>
            <person name="Vesth T.C."/>
            <person name="Nybo J."/>
            <person name="Theobald S."/>
            <person name="Brandl J."/>
            <person name="Frisvad J.C."/>
            <person name="Nielsen K.F."/>
            <person name="Lyhne E.K."/>
            <person name="Kogle M.E."/>
            <person name="Kuo A."/>
            <person name="Riley R."/>
            <person name="Clum A."/>
            <person name="Nolan M."/>
            <person name="Lipzen A."/>
            <person name="Salamov A."/>
            <person name="Henrissat B."/>
            <person name="Wiebenga A."/>
            <person name="De vries R.P."/>
            <person name="Grigoriev I.V."/>
            <person name="Mortensen U.H."/>
            <person name="Andersen M.R."/>
            <person name="Baker S.E."/>
        </authorList>
    </citation>
    <scope>NUCLEOTIDE SEQUENCE [LARGE SCALE GENOMIC DNA]</scope>
    <source>
        <strain evidence="1 2">CBS 139.54b</strain>
    </source>
</reference>
<dbReference type="Proteomes" id="UP000253729">
    <property type="component" value="Unassembled WGS sequence"/>
</dbReference>